<dbReference type="InterPro" id="IPR018490">
    <property type="entry name" value="cNMP-bd_dom_sf"/>
</dbReference>
<dbReference type="InterPro" id="IPR050397">
    <property type="entry name" value="Env_Response_Regulators"/>
</dbReference>
<evidence type="ECO:0000256" key="1">
    <source>
        <dbReference type="ARBA" id="ARBA00023015"/>
    </source>
</evidence>
<dbReference type="InterPro" id="IPR000595">
    <property type="entry name" value="cNMP-bd_dom"/>
</dbReference>
<dbReference type="PRINTS" id="PR00034">
    <property type="entry name" value="HTHCRP"/>
</dbReference>
<feature type="domain" description="Cyclic nucleotide-binding" evidence="4">
    <location>
        <begin position="13"/>
        <end position="133"/>
    </location>
</feature>
<dbReference type="InterPro" id="IPR036390">
    <property type="entry name" value="WH_DNA-bd_sf"/>
</dbReference>
<dbReference type="InterPro" id="IPR036388">
    <property type="entry name" value="WH-like_DNA-bd_sf"/>
</dbReference>
<evidence type="ECO:0000256" key="2">
    <source>
        <dbReference type="ARBA" id="ARBA00023125"/>
    </source>
</evidence>
<keyword evidence="3" id="KW-0804">Transcription</keyword>
<dbReference type="Proteomes" id="UP000184148">
    <property type="component" value="Unassembled WGS sequence"/>
</dbReference>
<dbReference type="Pfam" id="PF00027">
    <property type="entry name" value="cNMP_binding"/>
    <property type="match status" value="1"/>
</dbReference>
<dbReference type="Pfam" id="PF13545">
    <property type="entry name" value="HTH_Crp_2"/>
    <property type="match status" value="1"/>
</dbReference>
<dbReference type="OrthoDB" id="9798104at2"/>
<dbReference type="STRING" id="1121429.SAMN02745133_02625"/>
<dbReference type="InterPro" id="IPR012318">
    <property type="entry name" value="HTH_CRP"/>
</dbReference>
<dbReference type="SUPFAM" id="SSF51206">
    <property type="entry name" value="cAMP-binding domain-like"/>
    <property type="match status" value="1"/>
</dbReference>
<dbReference type="Gene3D" id="2.60.120.10">
    <property type="entry name" value="Jelly Rolls"/>
    <property type="match status" value="1"/>
</dbReference>
<evidence type="ECO:0000313" key="7">
    <source>
        <dbReference type="Proteomes" id="UP000184148"/>
    </source>
</evidence>
<evidence type="ECO:0000259" key="4">
    <source>
        <dbReference type="PROSITE" id="PS50042"/>
    </source>
</evidence>
<keyword evidence="7" id="KW-1185">Reference proteome</keyword>
<dbReference type="AlphaFoldDB" id="A0A1M5BKM2"/>
<dbReference type="SMART" id="SM00100">
    <property type="entry name" value="cNMP"/>
    <property type="match status" value="1"/>
</dbReference>
<sequence>MENNVKYLAKIPLFYGLPESQLREISNLLLERSYQKGRFIFMEGEPGEALYILKSGLIKLTRRLEDGREHILHFVNPGEVFAEVVLFDGGNYPATAEVQEDCVVGVLRNQDIERLISQNPGIAVEMLRIMSRRLRAAQEKVMNLALHDTARRLAYTLIKMAEEHGIQKPGGTLINFNLTNQELANLTGSTRETINRMLNSFKRAGAIDVDRQQIMVLDKNKLENLLK</sequence>
<dbReference type="InterPro" id="IPR014710">
    <property type="entry name" value="RmlC-like_jellyroll"/>
</dbReference>
<dbReference type="GO" id="GO:0003677">
    <property type="term" value="F:DNA binding"/>
    <property type="evidence" value="ECO:0007669"/>
    <property type="project" value="UniProtKB-KW"/>
</dbReference>
<dbReference type="SUPFAM" id="SSF46785">
    <property type="entry name" value="Winged helix' DNA-binding domain"/>
    <property type="match status" value="1"/>
</dbReference>
<organism evidence="6 7">
    <name type="scientific">Desulforamulus putei DSM 12395</name>
    <dbReference type="NCBI Taxonomy" id="1121429"/>
    <lineage>
        <taxon>Bacteria</taxon>
        <taxon>Bacillati</taxon>
        <taxon>Bacillota</taxon>
        <taxon>Clostridia</taxon>
        <taxon>Eubacteriales</taxon>
        <taxon>Peptococcaceae</taxon>
        <taxon>Desulforamulus</taxon>
    </lineage>
</organism>
<protein>
    <submittedName>
        <fullName evidence="6">Transcriptional regulator, Crp/Fnr family</fullName>
    </submittedName>
</protein>
<keyword evidence="1" id="KW-0805">Transcription regulation</keyword>
<reference evidence="7" key="1">
    <citation type="submission" date="2016-11" db="EMBL/GenBank/DDBJ databases">
        <authorList>
            <person name="Varghese N."/>
            <person name="Submissions S."/>
        </authorList>
    </citation>
    <scope>NUCLEOTIDE SEQUENCE [LARGE SCALE GENOMIC DNA]</scope>
    <source>
        <strain evidence="7">DSM 12395</strain>
    </source>
</reference>
<dbReference type="GO" id="GO:0003700">
    <property type="term" value="F:DNA-binding transcription factor activity"/>
    <property type="evidence" value="ECO:0007669"/>
    <property type="project" value="TreeGrafter"/>
</dbReference>
<dbReference type="CDD" id="cd00038">
    <property type="entry name" value="CAP_ED"/>
    <property type="match status" value="1"/>
</dbReference>
<dbReference type="RefSeq" id="WP_073239834.1">
    <property type="nucleotide sequence ID" value="NZ_FQUY01000023.1"/>
</dbReference>
<dbReference type="GO" id="GO:0005829">
    <property type="term" value="C:cytosol"/>
    <property type="evidence" value="ECO:0007669"/>
    <property type="project" value="TreeGrafter"/>
</dbReference>
<dbReference type="PROSITE" id="PS50042">
    <property type="entry name" value="CNMP_BINDING_3"/>
    <property type="match status" value="1"/>
</dbReference>
<evidence type="ECO:0000259" key="5">
    <source>
        <dbReference type="PROSITE" id="PS51063"/>
    </source>
</evidence>
<evidence type="ECO:0000256" key="3">
    <source>
        <dbReference type="ARBA" id="ARBA00023163"/>
    </source>
</evidence>
<dbReference type="SMART" id="SM00419">
    <property type="entry name" value="HTH_CRP"/>
    <property type="match status" value="1"/>
</dbReference>
<dbReference type="PANTHER" id="PTHR24567">
    <property type="entry name" value="CRP FAMILY TRANSCRIPTIONAL REGULATORY PROTEIN"/>
    <property type="match status" value="1"/>
</dbReference>
<dbReference type="PROSITE" id="PS51063">
    <property type="entry name" value="HTH_CRP_2"/>
    <property type="match status" value="1"/>
</dbReference>
<dbReference type="PANTHER" id="PTHR24567:SF74">
    <property type="entry name" value="HTH-TYPE TRANSCRIPTIONAL REGULATOR ARCR"/>
    <property type="match status" value="1"/>
</dbReference>
<dbReference type="EMBL" id="FQUY01000023">
    <property type="protein sequence ID" value="SHF43019.1"/>
    <property type="molecule type" value="Genomic_DNA"/>
</dbReference>
<keyword evidence="2" id="KW-0238">DNA-binding</keyword>
<proteinExistence type="predicted"/>
<gene>
    <name evidence="6" type="ORF">SAMN02745133_02625</name>
</gene>
<evidence type="ECO:0000313" key="6">
    <source>
        <dbReference type="EMBL" id="SHF43019.1"/>
    </source>
</evidence>
<accession>A0A1M5BKM2</accession>
<feature type="domain" description="HTH crp-type" evidence="5">
    <location>
        <begin position="147"/>
        <end position="220"/>
    </location>
</feature>
<name>A0A1M5BKM2_9FIRM</name>
<dbReference type="Gene3D" id="1.10.10.10">
    <property type="entry name" value="Winged helix-like DNA-binding domain superfamily/Winged helix DNA-binding domain"/>
    <property type="match status" value="1"/>
</dbReference>